<sequence>MTDPPCQGPIDAKMCKVLNDNTIQKFSSIFISADGPPDPSWRRSEELGDDLVANLNNTVSHPDCPEMFTMVGDQCLSVFSVGKVSWGEARAFCRVLGGDLLTFKSVTHFTTVIKHLQDHQLTSDFWLGGRQREKGRGWTWLDDTPMVLGSPYWAVRRYDECQVRNITTSTHNTREANGATCYHYRQAPEPSSRGFCAGLSYTHFFYMTDEDCMQQKSPLCVSSQQQSGGGGGGGGGGYGGGGDAGYF</sequence>
<dbReference type="PANTHER" id="PTHR45710">
    <property type="entry name" value="C-TYPE LECTIN DOMAIN-CONTAINING PROTEIN 180"/>
    <property type="match status" value="1"/>
</dbReference>
<dbReference type="EMBL" id="JARAKH010000035">
    <property type="protein sequence ID" value="KAK8384439.1"/>
    <property type="molecule type" value="Genomic_DNA"/>
</dbReference>
<dbReference type="InterPro" id="IPR016186">
    <property type="entry name" value="C-type_lectin-like/link_sf"/>
</dbReference>
<gene>
    <name evidence="2" type="ORF">O3P69_009322</name>
</gene>
<dbReference type="SMART" id="SM00034">
    <property type="entry name" value="CLECT"/>
    <property type="match status" value="1"/>
</dbReference>
<dbReference type="Gene3D" id="3.10.100.10">
    <property type="entry name" value="Mannose-Binding Protein A, subunit A"/>
    <property type="match status" value="1"/>
</dbReference>
<dbReference type="InterPro" id="IPR001304">
    <property type="entry name" value="C-type_lectin-like"/>
</dbReference>
<dbReference type="Pfam" id="PF00059">
    <property type="entry name" value="Lectin_C"/>
    <property type="match status" value="1"/>
</dbReference>
<dbReference type="CDD" id="cd00037">
    <property type="entry name" value="CLECT"/>
    <property type="match status" value="1"/>
</dbReference>
<keyword evidence="3" id="KW-1185">Reference proteome</keyword>
<accession>A0AAW0T9V4</accession>
<organism evidence="2 3">
    <name type="scientific">Scylla paramamosain</name>
    <name type="common">Mud crab</name>
    <dbReference type="NCBI Taxonomy" id="85552"/>
    <lineage>
        <taxon>Eukaryota</taxon>
        <taxon>Metazoa</taxon>
        <taxon>Ecdysozoa</taxon>
        <taxon>Arthropoda</taxon>
        <taxon>Crustacea</taxon>
        <taxon>Multicrustacea</taxon>
        <taxon>Malacostraca</taxon>
        <taxon>Eumalacostraca</taxon>
        <taxon>Eucarida</taxon>
        <taxon>Decapoda</taxon>
        <taxon>Pleocyemata</taxon>
        <taxon>Brachyura</taxon>
        <taxon>Eubrachyura</taxon>
        <taxon>Portunoidea</taxon>
        <taxon>Portunidae</taxon>
        <taxon>Portuninae</taxon>
        <taxon>Scylla</taxon>
    </lineage>
</organism>
<dbReference type="Proteomes" id="UP001487740">
    <property type="component" value="Unassembled WGS sequence"/>
</dbReference>
<evidence type="ECO:0000313" key="2">
    <source>
        <dbReference type="EMBL" id="KAK8384439.1"/>
    </source>
</evidence>
<name>A0AAW0T9V4_SCYPA</name>
<dbReference type="SUPFAM" id="SSF56436">
    <property type="entry name" value="C-type lectin-like"/>
    <property type="match status" value="1"/>
</dbReference>
<reference evidence="2 3" key="1">
    <citation type="submission" date="2023-03" db="EMBL/GenBank/DDBJ databases">
        <title>High-quality genome of Scylla paramamosain provides insights in environmental adaptation.</title>
        <authorList>
            <person name="Zhang L."/>
        </authorList>
    </citation>
    <scope>NUCLEOTIDE SEQUENCE [LARGE SCALE GENOMIC DNA]</scope>
    <source>
        <strain evidence="2">LZ_2023a</strain>
        <tissue evidence="2">Muscle</tissue>
    </source>
</reference>
<dbReference type="PROSITE" id="PS50041">
    <property type="entry name" value="C_TYPE_LECTIN_2"/>
    <property type="match status" value="1"/>
</dbReference>
<dbReference type="AlphaFoldDB" id="A0AAW0T9V4"/>
<dbReference type="PANTHER" id="PTHR45710:SF26">
    <property type="entry name" value="RH26557P"/>
    <property type="match status" value="1"/>
</dbReference>
<dbReference type="InterPro" id="IPR016187">
    <property type="entry name" value="CTDL_fold"/>
</dbReference>
<dbReference type="InterPro" id="IPR050828">
    <property type="entry name" value="C-type_lectin/matrix_domain"/>
</dbReference>
<proteinExistence type="predicted"/>
<feature type="domain" description="C-type lectin" evidence="1">
    <location>
        <begin position="71"/>
        <end position="221"/>
    </location>
</feature>
<protein>
    <recommendedName>
        <fullName evidence="1">C-type lectin domain-containing protein</fullName>
    </recommendedName>
</protein>
<evidence type="ECO:0000313" key="3">
    <source>
        <dbReference type="Proteomes" id="UP001487740"/>
    </source>
</evidence>
<evidence type="ECO:0000259" key="1">
    <source>
        <dbReference type="PROSITE" id="PS50041"/>
    </source>
</evidence>
<comment type="caution">
    <text evidence="2">The sequence shown here is derived from an EMBL/GenBank/DDBJ whole genome shotgun (WGS) entry which is preliminary data.</text>
</comment>